<proteinExistence type="inferred from homology"/>
<dbReference type="Proteomes" id="UP000682134">
    <property type="component" value="Unassembled WGS sequence"/>
</dbReference>
<dbReference type="RefSeq" id="WP_209407013.1">
    <property type="nucleotide sequence ID" value="NZ_JAGIYQ010000013.1"/>
</dbReference>
<feature type="transmembrane region" description="Helical" evidence="7">
    <location>
        <begin position="137"/>
        <end position="160"/>
    </location>
</feature>
<evidence type="ECO:0000256" key="2">
    <source>
        <dbReference type="ARBA" id="ARBA00006386"/>
    </source>
</evidence>
<evidence type="ECO:0000256" key="6">
    <source>
        <dbReference type="ARBA" id="ARBA00023136"/>
    </source>
</evidence>
<dbReference type="InterPro" id="IPR052923">
    <property type="entry name" value="UPF0718"/>
</dbReference>
<comment type="subcellular location">
    <subcellularLocation>
        <location evidence="1">Cell membrane</location>
        <topology evidence="1">Multi-pass membrane protein</topology>
    </subcellularLocation>
</comment>
<name>A0A940NTV2_9BACI</name>
<dbReference type="EMBL" id="JAGIYQ010000013">
    <property type="protein sequence ID" value="MBP0726671.1"/>
    <property type="molecule type" value="Genomic_DNA"/>
</dbReference>
<feature type="transmembrane region" description="Helical" evidence="7">
    <location>
        <begin position="172"/>
        <end position="189"/>
    </location>
</feature>
<organism evidence="8 9">
    <name type="scientific">Gottfriedia endophytica</name>
    <dbReference type="NCBI Taxonomy" id="2820819"/>
    <lineage>
        <taxon>Bacteria</taxon>
        <taxon>Bacillati</taxon>
        <taxon>Bacillota</taxon>
        <taxon>Bacilli</taxon>
        <taxon>Bacillales</taxon>
        <taxon>Bacillaceae</taxon>
        <taxon>Gottfriedia</taxon>
    </lineage>
</organism>
<dbReference type="AlphaFoldDB" id="A0A940NTV2"/>
<dbReference type="PANTHER" id="PTHR34184">
    <property type="entry name" value="UPF0718 PROTEIN YCGR"/>
    <property type="match status" value="1"/>
</dbReference>
<keyword evidence="5 7" id="KW-1133">Transmembrane helix</keyword>
<feature type="transmembrane region" description="Helical" evidence="7">
    <location>
        <begin position="59"/>
        <end position="80"/>
    </location>
</feature>
<keyword evidence="3" id="KW-1003">Cell membrane</keyword>
<comment type="caution">
    <text evidence="8">The sequence shown here is derived from an EMBL/GenBank/DDBJ whole genome shotgun (WGS) entry which is preliminary data.</text>
</comment>
<keyword evidence="9" id="KW-1185">Reference proteome</keyword>
<evidence type="ECO:0000256" key="3">
    <source>
        <dbReference type="ARBA" id="ARBA00022475"/>
    </source>
</evidence>
<sequence length="349" mass="39033">MKSTKNIFIYLFGYLIGILFLSLIIFMGKSFISLIIDFFTKGSFASFSSHIPKSVNNLITIFISILLEAFPFVLLGVFVSSLIQMYVSEEKLKKFIPKNPILAIIATAFLCVLFPVCECTIVPVVRRLIKKGMPLHLGIVLLVGAPIINPIVFLSTYVAFRMNVQIAYERMGLAFIVIVFIGLLIYLLFENTDQLKWVREDLESTTKVGASNPKKSLKSVLYHASDEFFQMGKYLIFGAFIASLFQTFFNRSYLVDLGSNNVSGPPVMMGFAYALSLCSEADAFVGASFLHTFSTGSILAFLLFGPMVDFKNTIMLFGYFKPKFVITFMFITALVVLGVIEIYQIIVLG</sequence>
<dbReference type="Pfam" id="PF03773">
    <property type="entry name" value="ArsP_1"/>
    <property type="match status" value="1"/>
</dbReference>
<evidence type="ECO:0000256" key="7">
    <source>
        <dbReference type="SAM" id="Phobius"/>
    </source>
</evidence>
<reference evidence="8" key="1">
    <citation type="submission" date="2021-04" db="EMBL/GenBank/DDBJ databases">
        <title>Genome seq and assembly of Bacillus sp.</title>
        <authorList>
            <person name="Chhetri G."/>
        </authorList>
    </citation>
    <scope>NUCLEOTIDE SEQUENCE</scope>
    <source>
        <strain evidence="8">RG28</strain>
    </source>
</reference>
<dbReference type="PANTHER" id="PTHR34184:SF4">
    <property type="entry name" value="UPF0718 PROTEIN YCGR"/>
    <property type="match status" value="1"/>
</dbReference>
<keyword evidence="6 7" id="KW-0472">Membrane</keyword>
<dbReference type="InterPro" id="IPR005524">
    <property type="entry name" value="DUF318"/>
</dbReference>
<keyword evidence="4 7" id="KW-0812">Transmembrane</keyword>
<feature type="transmembrane region" description="Helical" evidence="7">
    <location>
        <begin position="283"/>
        <end position="304"/>
    </location>
</feature>
<feature type="transmembrane region" description="Helical" evidence="7">
    <location>
        <begin position="101"/>
        <end position="125"/>
    </location>
</feature>
<feature type="transmembrane region" description="Helical" evidence="7">
    <location>
        <begin position="324"/>
        <end position="346"/>
    </location>
</feature>
<protein>
    <submittedName>
        <fullName evidence="8">Permease</fullName>
    </submittedName>
</protein>
<evidence type="ECO:0000313" key="8">
    <source>
        <dbReference type="EMBL" id="MBP0726671.1"/>
    </source>
</evidence>
<accession>A0A940NTV2</accession>
<gene>
    <name evidence="8" type="ORF">J5Y03_16050</name>
</gene>
<dbReference type="GO" id="GO:0005886">
    <property type="term" value="C:plasma membrane"/>
    <property type="evidence" value="ECO:0007669"/>
    <property type="project" value="UniProtKB-SubCell"/>
</dbReference>
<feature type="transmembrane region" description="Helical" evidence="7">
    <location>
        <begin position="231"/>
        <end position="249"/>
    </location>
</feature>
<evidence type="ECO:0000256" key="5">
    <source>
        <dbReference type="ARBA" id="ARBA00022989"/>
    </source>
</evidence>
<feature type="transmembrane region" description="Helical" evidence="7">
    <location>
        <begin position="261"/>
        <end position="277"/>
    </location>
</feature>
<comment type="similarity">
    <text evidence="2">Belongs to the UPF0718 family.</text>
</comment>
<evidence type="ECO:0000256" key="1">
    <source>
        <dbReference type="ARBA" id="ARBA00004651"/>
    </source>
</evidence>
<evidence type="ECO:0000313" key="9">
    <source>
        <dbReference type="Proteomes" id="UP000682134"/>
    </source>
</evidence>
<evidence type="ECO:0000256" key="4">
    <source>
        <dbReference type="ARBA" id="ARBA00022692"/>
    </source>
</evidence>
<feature type="transmembrane region" description="Helical" evidence="7">
    <location>
        <begin position="7"/>
        <end position="39"/>
    </location>
</feature>